<evidence type="ECO:0000256" key="1">
    <source>
        <dbReference type="SAM" id="Phobius"/>
    </source>
</evidence>
<dbReference type="RefSeq" id="WP_161479238.1">
    <property type="nucleotide sequence ID" value="NZ_WXEW01000002.1"/>
</dbReference>
<evidence type="ECO:0000313" key="3">
    <source>
        <dbReference type="Proteomes" id="UP000479526"/>
    </source>
</evidence>
<protein>
    <submittedName>
        <fullName evidence="2">Uncharacterized protein</fullName>
    </submittedName>
</protein>
<feature type="transmembrane region" description="Helical" evidence="1">
    <location>
        <begin position="207"/>
        <end position="231"/>
    </location>
</feature>
<organism evidence="2 3">
    <name type="scientific">Herbidospora solisilvae</name>
    <dbReference type="NCBI Taxonomy" id="2696284"/>
    <lineage>
        <taxon>Bacteria</taxon>
        <taxon>Bacillati</taxon>
        <taxon>Actinomycetota</taxon>
        <taxon>Actinomycetes</taxon>
        <taxon>Streptosporangiales</taxon>
        <taxon>Streptosporangiaceae</taxon>
        <taxon>Herbidospora</taxon>
    </lineage>
</organism>
<sequence length="232" mass="25922">MESDSARRLLHWFHFAVRILLLLVLLGGAVLVSATFRPSIRTLDQFRFALSSGEVDRVTWRGNGGEIWLLTWSESPLVWHEVQSDGLRDAKGPYTIKRLNADASRNPVVPSIVQLDDRRGGSFAPSWPFRFPGGTNLWWLATAWILTFLLMLWSRPRLGNRWAWFWLFTVGEIGALLFLVLEPRPLWQGPGERPAHGRPISGGTGCLYSILLAVVSVGAALGVGELVRLLLG</sequence>
<accession>A0A7C9MZ89</accession>
<feature type="transmembrane region" description="Helical" evidence="1">
    <location>
        <begin position="162"/>
        <end position="181"/>
    </location>
</feature>
<dbReference type="AlphaFoldDB" id="A0A7C9MZ89"/>
<dbReference type="EMBL" id="WXEW01000002">
    <property type="protein sequence ID" value="NAS21850.1"/>
    <property type="molecule type" value="Genomic_DNA"/>
</dbReference>
<keyword evidence="1" id="KW-0472">Membrane</keyword>
<evidence type="ECO:0000313" key="2">
    <source>
        <dbReference type="EMBL" id="NAS21850.1"/>
    </source>
</evidence>
<keyword evidence="3" id="KW-1185">Reference proteome</keyword>
<reference evidence="2 3" key="1">
    <citation type="submission" date="2020-01" db="EMBL/GenBank/DDBJ databases">
        <title>Herbidospora sp. NEAU-GS84 nov., a novel actinomycete isolated from soil.</title>
        <authorList>
            <person name="Han L."/>
        </authorList>
    </citation>
    <scope>NUCLEOTIDE SEQUENCE [LARGE SCALE GENOMIC DNA]</scope>
    <source>
        <strain evidence="2 3">NEAU-GS84</strain>
    </source>
</reference>
<feature type="transmembrane region" description="Helical" evidence="1">
    <location>
        <begin position="137"/>
        <end position="155"/>
    </location>
</feature>
<gene>
    <name evidence="2" type="ORF">GT755_09155</name>
</gene>
<name>A0A7C9MZ89_9ACTN</name>
<proteinExistence type="predicted"/>
<keyword evidence="1" id="KW-0812">Transmembrane</keyword>
<keyword evidence="1" id="KW-1133">Transmembrane helix</keyword>
<comment type="caution">
    <text evidence="2">The sequence shown here is derived from an EMBL/GenBank/DDBJ whole genome shotgun (WGS) entry which is preliminary data.</text>
</comment>
<feature type="transmembrane region" description="Helical" evidence="1">
    <location>
        <begin position="12"/>
        <end position="36"/>
    </location>
</feature>
<dbReference type="Proteomes" id="UP000479526">
    <property type="component" value="Unassembled WGS sequence"/>
</dbReference>